<organism evidence="2 3">
    <name type="scientific">Halomonas daqiaonensis</name>
    <dbReference type="NCBI Taxonomy" id="650850"/>
    <lineage>
        <taxon>Bacteria</taxon>
        <taxon>Pseudomonadati</taxon>
        <taxon>Pseudomonadota</taxon>
        <taxon>Gammaproteobacteria</taxon>
        <taxon>Oceanospirillales</taxon>
        <taxon>Halomonadaceae</taxon>
        <taxon>Halomonas</taxon>
    </lineage>
</organism>
<feature type="region of interest" description="Disordered" evidence="1">
    <location>
        <begin position="1"/>
        <end position="22"/>
    </location>
</feature>
<dbReference type="STRING" id="650850.SAMN04488129_1199"/>
<dbReference type="Proteomes" id="UP000198807">
    <property type="component" value="Unassembled WGS sequence"/>
</dbReference>
<gene>
    <name evidence="2" type="ORF">SAMN04488129_1199</name>
</gene>
<reference evidence="3" key="1">
    <citation type="submission" date="2016-10" db="EMBL/GenBank/DDBJ databases">
        <authorList>
            <person name="Varghese N."/>
            <person name="Submissions S."/>
        </authorList>
    </citation>
    <scope>NUCLEOTIDE SEQUENCE [LARGE SCALE GENOMIC DNA]</scope>
    <source>
        <strain evidence="3">CGMCC 1.9150</strain>
    </source>
</reference>
<dbReference type="AlphaFoldDB" id="A0A1H7U1Q4"/>
<feature type="compositionally biased region" description="Basic and acidic residues" evidence="1">
    <location>
        <begin position="1"/>
        <end position="10"/>
    </location>
</feature>
<dbReference type="EMBL" id="FOBC01000019">
    <property type="protein sequence ID" value="SEL90187.1"/>
    <property type="molecule type" value="Genomic_DNA"/>
</dbReference>
<evidence type="ECO:0000313" key="3">
    <source>
        <dbReference type="Proteomes" id="UP000198807"/>
    </source>
</evidence>
<accession>A0A1H7U1Q4</accession>
<dbReference type="RefSeq" id="WP_089714779.1">
    <property type="nucleotide sequence ID" value="NZ_FOBC01000019.1"/>
</dbReference>
<protein>
    <submittedName>
        <fullName evidence="2">Uncharacterized protein</fullName>
    </submittedName>
</protein>
<dbReference type="OrthoDB" id="6174403at2"/>
<evidence type="ECO:0000256" key="1">
    <source>
        <dbReference type="SAM" id="MobiDB-lite"/>
    </source>
</evidence>
<feature type="compositionally biased region" description="Low complexity" evidence="1">
    <location>
        <begin position="12"/>
        <end position="22"/>
    </location>
</feature>
<keyword evidence="3" id="KW-1185">Reference proteome</keyword>
<name>A0A1H7U1Q4_9GAMM</name>
<evidence type="ECO:0000313" key="2">
    <source>
        <dbReference type="EMBL" id="SEL90187.1"/>
    </source>
</evidence>
<sequence length="71" mass="7686">MTHRTTESHDQAAPTSAGASPASIRQRLAALLAQDDIVRPELCNAAILGARPASRVTHRVDRHHPTLARRS</sequence>
<proteinExistence type="predicted"/>